<evidence type="ECO:0000313" key="2">
    <source>
        <dbReference type="EMBL" id="CAJ0580276.1"/>
    </source>
</evidence>
<evidence type="ECO:0000256" key="1">
    <source>
        <dbReference type="SAM" id="SignalP"/>
    </source>
</evidence>
<sequence>MPAKILALILALVPLIHSAADPVPEELQCDVRWPACVEGYYCNPVWVCSSRWCPTAGKCTPIRQDATKCDLHVKKNPCGRYQFCAKLSNETEGRCAEYFPSLHELTKDNKQLGAWQ</sequence>
<organism evidence="2 3">
    <name type="scientific">Mesorhabditis spiculigera</name>
    <dbReference type="NCBI Taxonomy" id="96644"/>
    <lineage>
        <taxon>Eukaryota</taxon>
        <taxon>Metazoa</taxon>
        <taxon>Ecdysozoa</taxon>
        <taxon>Nematoda</taxon>
        <taxon>Chromadorea</taxon>
        <taxon>Rhabditida</taxon>
        <taxon>Rhabditina</taxon>
        <taxon>Rhabditomorpha</taxon>
        <taxon>Rhabditoidea</taxon>
        <taxon>Rhabditidae</taxon>
        <taxon>Mesorhabditinae</taxon>
        <taxon>Mesorhabditis</taxon>
    </lineage>
</organism>
<reference evidence="2" key="1">
    <citation type="submission" date="2023-06" db="EMBL/GenBank/DDBJ databases">
        <authorList>
            <person name="Delattre M."/>
        </authorList>
    </citation>
    <scope>NUCLEOTIDE SEQUENCE</scope>
    <source>
        <strain evidence="2">AF72</strain>
    </source>
</reference>
<keyword evidence="1" id="KW-0732">Signal</keyword>
<feature type="chain" id="PRO_5041406930" evidence="1">
    <location>
        <begin position="19"/>
        <end position="116"/>
    </location>
</feature>
<protein>
    <submittedName>
        <fullName evidence="2">Uncharacterized protein</fullName>
    </submittedName>
</protein>
<feature type="signal peptide" evidence="1">
    <location>
        <begin position="1"/>
        <end position="18"/>
    </location>
</feature>
<dbReference type="Proteomes" id="UP001177023">
    <property type="component" value="Unassembled WGS sequence"/>
</dbReference>
<dbReference type="EMBL" id="CATQJA010002659">
    <property type="protein sequence ID" value="CAJ0580276.1"/>
    <property type="molecule type" value="Genomic_DNA"/>
</dbReference>
<keyword evidence="3" id="KW-1185">Reference proteome</keyword>
<evidence type="ECO:0000313" key="3">
    <source>
        <dbReference type="Proteomes" id="UP001177023"/>
    </source>
</evidence>
<accession>A0AA36G991</accession>
<dbReference type="AlphaFoldDB" id="A0AA36G991"/>
<feature type="non-terminal residue" evidence="2">
    <location>
        <position position="1"/>
    </location>
</feature>
<name>A0AA36G991_9BILA</name>
<comment type="caution">
    <text evidence="2">The sequence shown here is derived from an EMBL/GenBank/DDBJ whole genome shotgun (WGS) entry which is preliminary data.</text>
</comment>
<gene>
    <name evidence="2" type="ORF">MSPICULIGERA_LOCUS18474</name>
</gene>
<proteinExistence type="predicted"/>